<dbReference type="InterPro" id="IPR016177">
    <property type="entry name" value="DNA-bd_dom_sf"/>
</dbReference>
<feature type="compositionally biased region" description="Basic residues" evidence="14">
    <location>
        <begin position="1257"/>
        <end position="1266"/>
    </location>
</feature>
<feature type="compositionally biased region" description="Basic residues" evidence="14">
    <location>
        <begin position="1784"/>
        <end position="1802"/>
    </location>
</feature>
<feature type="region of interest" description="Disordered" evidence="14">
    <location>
        <begin position="1204"/>
        <end position="1285"/>
    </location>
</feature>
<dbReference type="PROSITE" id="PS50016">
    <property type="entry name" value="ZF_PHD_2"/>
    <property type="match status" value="1"/>
</dbReference>
<feature type="region of interest" description="Disordered" evidence="14">
    <location>
        <begin position="1781"/>
        <end position="1855"/>
    </location>
</feature>
<dbReference type="Pfam" id="PF02791">
    <property type="entry name" value="DDT"/>
    <property type="match status" value="1"/>
</dbReference>
<evidence type="ECO:0000256" key="6">
    <source>
        <dbReference type="ARBA" id="ARBA00023015"/>
    </source>
</evidence>
<keyword evidence="6" id="KW-0805">Transcription regulation</keyword>
<dbReference type="SMART" id="SM00391">
    <property type="entry name" value="MBD"/>
    <property type="match status" value="1"/>
</dbReference>
<dbReference type="PROSITE" id="PS50827">
    <property type="entry name" value="DDT"/>
    <property type="match status" value="1"/>
</dbReference>
<dbReference type="Pfam" id="PF01429">
    <property type="entry name" value="MBD"/>
    <property type="match status" value="1"/>
</dbReference>
<evidence type="ECO:0000313" key="19">
    <source>
        <dbReference type="EMBL" id="KAK1151310.1"/>
    </source>
</evidence>
<accession>A0AAD8CID8</accession>
<evidence type="ECO:0000256" key="9">
    <source>
        <dbReference type="ARBA" id="ARBA00023125"/>
    </source>
</evidence>
<dbReference type="SUPFAM" id="SSF54171">
    <property type="entry name" value="DNA-binding domain"/>
    <property type="match status" value="1"/>
</dbReference>
<dbReference type="CDD" id="cd05503">
    <property type="entry name" value="Bromo_BAZ2A_B_like"/>
    <property type="match status" value="1"/>
</dbReference>
<dbReference type="InterPro" id="IPR018501">
    <property type="entry name" value="DDT_dom"/>
</dbReference>
<dbReference type="InterPro" id="IPR011011">
    <property type="entry name" value="Znf_FYVE_PHD"/>
</dbReference>
<dbReference type="GO" id="GO:0003677">
    <property type="term" value="F:DNA binding"/>
    <property type="evidence" value="ECO:0007669"/>
    <property type="project" value="UniProtKB-KW"/>
</dbReference>
<dbReference type="InterPro" id="IPR001487">
    <property type="entry name" value="Bromodomain"/>
</dbReference>
<feature type="domain" description="DDT" evidence="17">
    <location>
        <begin position="893"/>
        <end position="958"/>
    </location>
</feature>
<feature type="compositionally biased region" description="Basic residues" evidence="14">
    <location>
        <begin position="692"/>
        <end position="705"/>
    </location>
</feature>
<feature type="domain" description="MBD" evidence="18">
    <location>
        <begin position="573"/>
        <end position="644"/>
    </location>
</feature>
<dbReference type="FunFam" id="3.30.40.10:FF:000199">
    <property type="entry name" value="Bromodomain adjacent to zinc finger domain 2B"/>
    <property type="match status" value="1"/>
</dbReference>
<evidence type="ECO:0000259" key="17">
    <source>
        <dbReference type="PROSITE" id="PS50827"/>
    </source>
</evidence>
<keyword evidence="4 13" id="KW-0863">Zinc-finger</keyword>
<dbReference type="PROSITE" id="PS50014">
    <property type="entry name" value="BROMODOMAIN_2"/>
    <property type="match status" value="1"/>
</dbReference>
<feature type="compositionally biased region" description="Acidic residues" evidence="14">
    <location>
        <begin position="440"/>
        <end position="519"/>
    </location>
</feature>
<dbReference type="PROSITE" id="PS50982">
    <property type="entry name" value="MBD"/>
    <property type="match status" value="1"/>
</dbReference>
<dbReference type="InterPro" id="IPR017956">
    <property type="entry name" value="AT_hook_DNA-bd_motif"/>
</dbReference>
<keyword evidence="5" id="KW-0862">Zinc</keyword>
<feature type="region of interest" description="Disordered" evidence="14">
    <location>
        <begin position="284"/>
        <end position="367"/>
    </location>
</feature>
<keyword evidence="20" id="KW-1185">Reference proteome</keyword>
<protein>
    <submittedName>
        <fullName evidence="19">Bromodomain adjacent to zinc finger domain protein 2A-like isoform X1</fullName>
    </submittedName>
</protein>
<evidence type="ECO:0000259" key="15">
    <source>
        <dbReference type="PROSITE" id="PS50014"/>
    </source>
</evidence>
<dbReference type="GO" id="GO:0033553">
    <property type="term" value="C:rDNA heterochromatin"/>
    <property type="evidence" value="ECO:0007669"/>
    <property type="project" value="TreeGrafter"/>
</dbReference>
<dbReference type="PANTHER" id="PTHR45915:SF5">
    <property type="entry name" value="BROMODOMAIN ADJACENT TO ZINC FINGER DOMAIN PROTEIN 2A"/>
    <property type="match status" value="1"/>
</dbReference>
<evidence type="ECO:0000256" key="14">
    <source>
        <dbReference type="SAM" id="MobiDB-lite"/>
    </source>
</evidence>
<feature type="compositionally biased region" description="Basic and acidic residues" evidence="14">
    <location>
        <begin position="1103"/>
        <end position="1117"/>
    </location>
</feature>
<feature type="region of interest" description="Disordered" evidence="14">
    <location>
        <begin position="742"/>
        <end position="813"/>
    </location>
</feature>
<keyword evidence="10" id="KW-0804">Transcription</keyword>
<dbReference type="FunFam" id="3.30.890.10:FF:000002">
    <property type="entry name" value="Bromodomain adjacent to zinc finger domain protein 2B"/>
    <property type="match status" value="1"/>
</dbReference>
<dbReference type="CDD" id="cd01397">
    <property type="entry name" value="HAT_MBD"/>
    <property type="match status" value="1"/>
</dbReference>
<comment type="subcellular location">
    <subcellularLocation>
        <location evidence="1">Nucleus</location>
    </subcellularLocation>
</comment>
<dbReference type="Pfam" id="PF15613">
    <property type="entry name" value="WSD"/>
    <property type="match status" value="1"/>
</dbReference>
<feature type="region of interest" description="Disordered" evidence="14">
    <location>
        <begin position="1304"/>
        <end position="1329"/>
    </location>
</feature>
<feature type="domain" description="Bromo" evidence="15">
    <location>
        <begin position="1873"/>
        <end position="1943"/>
    </location>
</feature>
<dbReference type="PROSITE" id="PS00633">
    <property type="entry name" value="BROMODOMAIN_1"/>
    <property type="match status" value="1"/>
</dbReference>
<dbReference type="SMART" id="SM00297">
    <property type="entry name" value="BROMO"/>
    <property type="match status" value="1"/>
</dbReference>
<evidence type="ECO:0000313" key="20">
    <source>
        <dbReference type="Proteomes" id="UP001230051"/>
    </source>
</evidence>
<dbReference type="Gene3D" id="3.30.40.10">
    <property type="entry name" value="Zinc/RING finger domain, C3HC4 (zinc finger)"/>
    <property type="match status" value="1"/>
</dbReference>
<feature type="region of interest" description="Disordered" evidence="14">
    <location>
        <begin position="675"/>
        <end position="712"/>
    </location>
</feature>
<dbReference type="SMART" id="SM00571">
    <property type="entry name" value="DDT"/>
    <property type="match status" value="1"/>
</dbReference>
<evidence type="ECO:0000256" key="4">
    <source>
        <dbReference type="ARBA" id="ARBA00022771"/>
    </source>
</evidence>
<feature type="compositionally biased region" description="Basic and acidic residues" evidence="14">
    <location>
        <begin position="1312"/>
        <end position="1329"/>
    </location>
</feature>
<feature type="region of interest" description="Disordered" evidence="14">
    <location>
        <begin position="233"/>
        <end position="252"/>
    </location>
</feature>
<organism evidence="19 20">
    <name type="scientific">Acipenser oxyrinchus oxyrinchus</name>
    <dbReference type="NCBI Taxonomy" id="40147"/>
    <lineage>
        <taxon>Eukaryota</taxon>
        <taxon>Metazoa</taxon>
        <taxon>Chordata</taxon>
        <taxon>Craniata</taxon>
        <taxon>Vertebrata</taxon>
        <taxon>Euteleostomi</taxon>
        <taxon>Actinopterygii</taxon>
        <taxon>Chondrostei</taxon>
        <taxon>Acipenseriformes</taxon>
        <taxon>Acipenseridae</taxon>
        <taxon>Acipenser</taxon>
    </lineage>
</organism>
<keyword evidence="11" id="KW-0539">Nucleus</keyword>
<dbReference type="SUPFAM" id="SSF47370">
    <property type="entry name" value="Bromodomain"/>
    <property type="match status" value="1"/>
</dbReference>
<dbReference type="Gene3D" id="1.20.920.10">
    <property type="entry name" value="Bromodomain-like"/>
    <property type="match status" value="1"/>
</dbReference>
<keyword evidence="9" id="KW-0238">DNA-binding</keyword>
<evidence type="ECO:0000256" key="12">
    <source>
        <dbReference type="PROSITE-ProRule" id="PRU00035"/>
    </source>
</evidence>
<sequence>MSFPQQGKNLNGEMNVNGITTAIGTSGSGSLPSTAYSLMGNHHQPNLGYDYLWDLAQYPSAMGGGTHHKDSPAGVAAQQHFQGHGQYQLNGGVGMRQPPNAAANPGRVGQQFWGGNATNSQQQNSSPSSLMNFNSHGMYAAYQSQPHAPTPQQHQHYGMVPNGLPYYTVSQPQPQMMPAAVQTFASSQHSPQQQQRVNINNINSISNSLPSQAPPAVAVSPPVTGTPENRAVSIGDSTLGASQPPAGPEHLNDVYEEANSYNGMEKKAAAASPCAEPEAFLPEPALEKPLNDSSVIDDSLNSTSDNMASVHSSSEKDPDSDSEYEQDASAVDASPQKDSSCVHGTEDSDDPSLIHSPSLDDSNSFNATADSASFNAMADSASFNANADSASFNALADSASFNDTGDSASFNAMADDSSMHSTSIFNTTASSPVNNSQYESDGDSEGEEETGEMEGQENDCEETGEMEGQENDCEGTGEVEGQENDCEETGEMEEDCDETAETEEDCDEAAEEEREDCDETAGSALEPTPEINVSENEPVQPSPAPAPSPLHIKEEEEGDGEDTPNGRGARRRIASEQEVRIPLLYGWRREIRIKKSATRLKGETWYYAPCGKRMKQFPEVIKYLNRHQTQAVTRDHFSFSPRMPVGDYFEERETPEGLEWFQLTNEEIPSMIQAITGKRGRPRNLDKEKPKSRAKPRQRKSRGRPAKTNMVDLLSKVDARLLKKLEAQETLSDEDKVKLGKIKKKMKRKARDKRKQDAKTAKIKQEQKKEKQEKAKEKKEKAAAEKAAALESGSEPPVKKRRQRKRKADKIKEEEEEAAAAAAAAKEKDKGKAKVKAARKVVDKKVLAQRRQEERKRQQLILEELKKPTEDMCITDHQPLPEFSRIPGLVMSGRAFSDCLMIVEFLHSYGKVLGFDVARDIPTLSTLQEGLLNVGDSLGEVQDLLVKLVQAALHDPGLPQYYQSVKILGEKLSEIQLNRSSVSEGLRIFLEGCGFEPEICDSLQSKPFQVHPPEKKAAILAFLVNELNGSNTVISEIDKTLENMSAYRKNKWIIEGKLRRLKMALAKKTGRSELELSLEERRRSARVAEEETLDMEEGVLQERGARRAHREEAKLSEGDSPSTASIPELERQIDKLTKRQVFFRKKLLHSSQSLRALSLGQDRYRRRYWVLPHIGGVLVEGPEEIQASEEPFMKEESLRITVPVMSPVKKEPKPEVSPSLPPPPIDTPDLEAPSLMNSPRARGRPRKIKPEVELHLKSARRRRRSSKATLTNGLPEESLDLPNHSQQDLNQSAFLSWLSQTQGSLQNGADRNSSELDSAAHTDSVKEAAEKQGQWFNLLPKTPCEATSSDPHTPSKDTLPRTPLTKQTRPRAQSTGALMGVKPAALLTSPQVSSTPAQRPQRRRRSSPGCAALPLEGPLGFSLPGLQKRRGRPPTKFLKQVEQKYFTQLIAQPIPYEMTRGWWWIKDPEELKALLQVLHPRGIREKALHKHLSKHLEYLSEVCTRPKNDPIFQFIPEEASPVSQETLQKWSITQRALETDLTILQWVEDLEQRVLAADLQLKMVPNCRGIDNENCAENAVSGTKGWTCPDPDSTREDLVYFEHPVDPLDDWIIKTKKELCECLRVPTHPLDLAVQRLASLERNIERRYLKEPLWNLNEVIADKGTPPPPPSVEDGTDSASGTEGVESEITPRLRLWRQALDRCRSGAQVSLCIQQLERAIAWERSIVKVTCLVCRKGDNDEYLLLCDGCDRGCHMYCLRPKITDIPEGDWFCPVCVSKVNGGTPRKKRSPKQSQRGRKRRGYSGRYESSDSSEEEDYESPRGRGMQTRRRDPPTLAHSRFSGDNGLSPAKRRRMTTRNQPDLAFCEIILMEMESHDDAWPFLEPVNPRLVPGYRKIIKNPMDFLSMREKLLHGGYCSCEEFLEDAQLVFDNCQLFNEDTSEVGMAGHSMRKFFENRWDEFYQAKK</sequence>
<name>A0AAD8CID8_ACIOX</name>
<feature type="region of interest" description="Disordered" evidence="14">
    <location>
        <begin position="1103"/>
        <end position="1127"/>
    </location>
</feature>
<evidence type="ECO:0000256" key="2">
    <source>
        <dbReference type="ARBA" id="ARBA00007444"/>
    </source>
</evidence>
<keyword evidence="3" id="KW-0479">Metal-binding</keyword>
<dbReference type="Gene3D" id="3.30.890.10">
    <property type="entry name" value="Methyl-cpg-binding Protein 2, Chain A"/>
    <property type="match status" value="1"/>
</dbReference>
<feature type="region of interest" description="Disordered" evidence="14">
    <location>
        <begin position="1341"/>
        <end position="1414"/>
    </location>
</feature>
<keyword evidence="7" id="KW-0175">Coiled coil</keyword>
<evidence type="ECO:0000259" key="18">
    <source>
        <dbReference type="PROSITE" id="PS50982"/>
    </source>
</evidence>
<dbReference type="SUPFAM" id="SSF57903">
    <property type="entry name" value="FYVE/PHD zinc finger"/>
    <property type="match status" value="1"/>
</dbReference>
<feature type="compositionally biased region" description="Polar residues" evidence="14">
    <location>
        <begin position="423"/>
        <end position="438"/>
    </location>
</feature>
<dbReference type="Pfam" id="PF00628">
    <property type="entry name" value="PHD"/>
    <property type="match status" value="1"/>
</dbReference>
<dbReference type="InterPro" id="IPR028940">
    <property type="entry name" value="PHD_BAZ2A"/>
</dbReference>
<dbReference type="PANTHER" id="PTHR45915">
    <property type="entry name" value="TRANSCRIPTION INTERMEDIARY FACTOR"/>
    <property type="match status" value="1"/>
</dbReference>
<comment type="caution">
    <text evidence="19">The sequence shown here is derived from an EMBL/GenBank/DDBJ whole genome shotgun (WGS) entry which is preliminary data.</text>
</comment>
<feature type="region of interest" description="Disordered" evidence="14">
    <location>
        <begin position="1660"/>
        <end position="1684"/>
    </location>
</feature>
<dbReference type="GO" id="GO:0005634">
    <property type="term" value="C:nucleus"/>
    <property type="evidence" value="ECO:0007669"/>
    <property type="project" value="UniProtKB-SubCell"/>
</dbReference>
<feature type="compositionally biased region" description="Basic residues" evidence="14">
    <location>
        <begin position="742"/>
        <end position="753"/>
    </location>
</feature>
<dbReference type="EMBL" id="JAGXEW010000053">
    <property type="protein sequence ID" value="KAK1151310.1"/>
    <property type="molecule type" value="Genomic_DNA"/>
</dbReference>
<evidence type="ECO:0000256" key="3">
    <source>
        <dbReference type="ARBA" id="ARBA00022723"/>
    </source>
</evidence>
<evidence type="ECO:0000256" key="8">
    <source>
        <dbReference type="ARBA" id="ARBA00023117"/>
    </source>
</evidence>
<dbReference type="InterPro" id="IPR001965">
    <property type="entry name" value="Znf_PHD"/>
</dbReference>
<feature type="compositionally biased region" description="Basic and acidic residues" evidence="14">
    <location>
        <begin position="754"/>
        <end position="784"/>
    </location>
</feature>
<dbReference type="InterPro" id="IPR001739">
    <property type="entry name" value="Methyl_CpG_DNA-bd"/>
</dbReference>
<evidence type="ECO:0000256" key="10">
    <source>
        <dbReference type="ARBA" id="ARBA00023163"/>
    </source>
</evidence>
<keyword evidence="8 12" id="KW-0103">Bromodomain</keyword>
<comment type="similarity">
    <text evidence="2">Belongs to the WAL family.</text>
</comment>
<feature type="compositionally biased region" description="Basic residues" evidence="14">
    <location>
        <begin position="799"/>
        <end position="809"/>
    </location>
</feature>
<dbReference type="InterPro" id="IPR028941">
    <property type="entry name" value="WHIM2_dom"/>
</dbReference>
<evidence type="ECO:0000256" key="7">
    <source>
        <dbReference type="ARBA" id="ARBA00023054"/>
    </source>
</evidence>
<dbReference type="Proteomes" id="UP001230051">
    <property type="component" value="Unassembled WGS sequence"/>
</dbReference>
<dbReference type="InterPro" id="IPR019787">
    <property type="entry name" value="Znf_PHD-finger"/>
</dbReference>
<dbReference type="InterPro" id="IPR018359">
    <property type="entry name" value="Bromodomain_CS"/>
</dbReference>
<feature type="region of interest" description="Disordered" evidence="14">
    <location>
        <begin position="423"/>
        <end position="573"/>
    </location>
</feature>
<reference evidence="19" key="1">
    <citation type="submission" date="2022-02" db="EMBL/GenBank/DDBJ databases">
        <title>Atlantic sturgeon de novo genome assembly.</title>
        <authorList>
            <person name="Stock M."/>
            <person name="Klopp C."/>
            <person name="Guiguen Y."/>
            <person name="Cabau C."/>
            <person name="Parinello H."/>
            <person name="Santidrian Yebra-Pimentel E."/>
            <person name="Kuhl H."/>
            <person name="Dirks R.P."/>
            <person name="Guessner J."/>
            <person name="Wuertz S."/>
            <person name="Du K."/>
            <person name="Schartl M."/>
        </authorList>
    </citation>
    <scope>NUCLEOTIDE SEQUENCE</scope>
    <source>
        <strain evidence="19">STURGEONOMICS-FGT-2020</strain>
        <tissue evidence="19">Whole blood</tissue>
    </source>
</reference>
<dbReference type="CDD" id="cd15629">
    <property type="entry name" value="PHD_BAZ2A"/>
    <property type="match status" value="1"/>
</dbReference>
<evidence type="ECO:0000256" key="1">
    <source>
        <dbReference type="ARBA" id="ARBA00004123"/>
    </source>
</evidence>
<evidence type="ECO:0000256" key="5">
    <source>
        <dbReference type="ARBA" id="ARBA00022833"/>
    </source>
</evidence>
<dbReference type="SMART" id="SM00384">
    <property type="entry name" value="AT_hook"/>
    <property type="match status" value="4"/>
</dbReference>
<dbReference type="PRINTS" id="PR00503">
    <property type="entry name" value="BROMODOMAIN"/>
</dbReference>
<evidence type="ECO:0000256" key="11">
    <source>
        <dbReference type="ARBA" id="ARBA00023242"/>
    </source>
</evidence>
<feature type="compositionally biased region" description="Polar residues" evidence="14">
    <location>
        <begin position="291"/>
        <end position="311"/>
    </location>
</feature>
<proteinExistence type="inferred from homology"/>
<gene>
    <name evidence="19" type="primary">BAZ2A</name>
    <name evidence="19" type="ORF">AOXY_G32881</name>
</gene>
<evidence type="ECO:0000256" key="13">
    <source>
        <dbReference type="PROSITE-ProRule" id="PRU00146"/>
    </source>
</evidence>
<dbReference type="InterPro" id="IPR013083">
    <property type="entry name" value="Znf_RING/FYVE/PHD"/>
</dbReference>
<feature type="compositionally biased region" description="Polar residues" evidence="14">
    <location>
        <begin position="1388"/>
        <end position="1397"/>
    </location>
</feature>
<dbReference type="SMART" id="SM00249">
    <property type="entry name" value="PHD"/>
    <property type="match status" value="1"/>
</dbReference>
<evidence type="ECO:0000259" key="16">
    <source>
        <dbReference type="PROSITE" id="PS50016"/>
    </source>
</evidence>
<dbReference type="InterPro" id="IPR037374">
    <property type="entry name" value="BAZ2A/B_Bromo"/>
</dbReference>
<feature type="domain" description="PHD-type" evidence="16">
    <location>
        <begin position="1728"/>
        <end position="1778"/>
    </location>
</feature>
<dbReference type="GO" id="GO:0008270">
    <property type="term" value="F:zinc ion binding"/>
    <property type="evidence" value="ECO:0007669"/>
    <property type="project" value="UniProtKB-KW"/>
</dbReference>
<feature type="compositionally biased region" description="Polar residues" evidence="14">
    <location>
        <begin position="1364"/>
        <end position="1376"/>
    </location>
</feature>
<dbReference type="InterPro" id="IPR036427">
    <property type="entry name" value="Bromodomain-like_sf"/>
</dbReference>
<dbReference type="Pfam" id="PF00439">
    <property type="entry name" value="Bromodomain"/>
    <property type="match status" value="1"/>
</dbReference>